<dbReference type="FunFam" id="3.30.930.10:FF:000089">
    <property type="entry name" value="Phenylalanine--tRNA ligase alpha subunit"/>
    <property type="match status" value="1"/>
</dbReference>
<evidence type="ECO:0000256" key="1">
    <source>
        <dbReference type="ARBA" id="ARBA00004496"/>
    </source>
</evidence>
<dbReference type="InterPro" id="IPR004529">
    <property type="entry name" value="Phe-tRNA-synth_IIc_asu"/>
</dbReference>
<organism evidence="16 17">
    <name type="scientific">Candidatus Acutalibacter pullicola</name>
    <dbReference type="NCBI Taxonomy" id="2838417"/>
    <lineage>
        <taxon>Bacteria</taxon>
        <taxon>Bacillati</taxon>
        <taxon>Bacillota</taxon>
        <taxon>Clostridia</taxon>
        <taxon>Eubacteriales</taxon>
        <taxon>Acutalibacteraceae</taxon>
        <taxon>Acutalibacter</taxon>
    </lineage>
</organism>
<dbReference type="Proteomes" id="UP000826793">
    <property type="component" value="Unassembled WGS sequence"/>
</dbReference>
<dbReference type="GO" id="GO:0006432">
    <property type="term" value="P:phenylalanyl-tRNA aminoacylation"/>
    <property type="evidence" value="ECO:0007669"/>
    <property type="project" value="UniProtKB-UniRule"/>
</dbReference>
<reference evidence="16" key="2">
    <citation type="submission" date="2021-04" db="EMBL/GenBank/DDBJ databases">
        <authorList>
            <person name="Gilroy R."/>
        </authorList>
    </citation>
    <scope>NUCLEOTIDE SEQUENCE</scope>
    <source>
        <strain evidence="16">CHK185-1770</strain>
    </source>
</reference>
<dbReference type="GO" id="GO:0016740">
    <property type="term" value="F:transferase activity"/>
    <property type="evidence" value="ECO:0007669"/>
    <property type="project" value="UniProtKB-ARBA"/>
</dbReference>
<keyword evidence="5 13" id="KW-0436">Ligase</keyword>
<evidence type="ECO:0000256" key="2">
    <source>
        <dbReference type="ARBA" id="ARBA00010207"/>
    </source>
</evidence>
<dbReference type="HAMAP" id="MF_00281">
    <property type="entry name" value="Phe_tRNA_synth_alpha1"/>
    <property type="match status" value="1"/>
</dbReference>
<feature type="coiled-coil region" evidence="14">
    <location>
        <begin position="65"/>
        <end position="92"/>
    </location>
</feature>
<dbReference type="PANTHER" id="PTHR11538:SF41">
    <property type="entry name" value="PHENYLALANINE--TRNA LIGASE, MITOCHONDRIAL"/>
    <property type="match status" value="1"/>
</dbReference>
<comment type="catalytic activity">
    <reaction evidence="12 13">
        <text>tRNA(Phe) + L-phenylalanine + ATP = L-phenylalanyl-tRNA(Phe) + AMP + diphosphate + H(+)</text>
        <dbReference type="Rhea" id="RHEA:19413"/>
        <dbReference type="Rhea" id="RHEA-COMP:9668"/>
        <dbReference type="Rhea" id="RHEA-COMP:9699"/>
        <dbReference type="ChEBI" id="CHEBI:15378"/>
        <dbReference type="ChEBI" id="CHEBI:30616"/>
        <dbReference type="ChEBI" id="CHEBI:33019"/>
        <dbReference type="ChEBI" id="CHEBI:58095"/>
        <dbReference type="ChEBI" id="CHEBI:78442"/>
        <dbReference type="ChEBI" id="CHEBI:78531"/>
        <dbReference type="ChEBI" id="CHEBI:456215"/>
        <dbReference type="EC" id="6.1.1.20"/>
    </reaction>
</comment>
<feature type="domain" description="Aminoacyl-transfer RNA synthetases class-II family profile" evidence="15">
    <location>
        <begin position="167"/>
        <end position="318"/>
    </location>
</feature>
<evidence type="ECO:0000256" key="9">
    <source>
        <dbReference type="ARBA" id="ARBA00022842"/>
    </source>
</evidence>
<gene>
    <name evidence="13 16" type="primary">pheS</name>
    <name evidence="16" type="ORF">H9710_00820</name>
</gene>
<dbReference type="EMBL" id="DWXG01000006">
    <property type="protein sequence ID" value="HJB97106.1"/>
    <property type="molecule type" value="Genomic_DNA"/>
</dbReference>
<reference evidence="16" key="1">
    <citation type="journal article" date="2021" name="PeerJ">
        <title>Extensive microbial diversity within the chicken gut microbiome revealed by metagenomics and culture.</title>
        <authorList>
            <person name="Gilroy R."/>
            <person name="Ravi A."/>
            <person name="Getino M."/>
            <person name="Pursley I."/>
            <person name="Horton D.L."/>
            <person name="Alikhan N.F."/>
            <person name="Baker D."/>
            <person name="Gharbi K."/>
            <person name="Hall N."/>
            <person name="Watson M."/>
            <person name="Adriaenssens E.M."/>
            <person name="Foster-Nyarko E."/>
            <person name="Jarju S."/>
            <person name="Secka A."/>
            <person name="Antonio M."/>
            <person name="Oren A."/>
            <person name="Chaudhuri R.R."/>
            <person name="La Ragione R."/>
            <person name="Hildebrand F."/>
            <person name="Pallen M.J."/>
        </authorList>
    </citation>
    <scope>NUCLEOTIDE SEQUENCE</scope>
    <source>
        <strain evidence="16">CHK185-1770</strain>
    </source>
</reference>
<evidence type="ECO:0000313" key="16">
    <source>
        <dbReference type="EMBL" id="HJB97106.1"/>
    </source>
</evidence>
<comment type="subunit">
    <text evidence="3 13">Tetramer of two alpha and two beta subunits.</text>
</comment>
<keyword evidence="6 13" id="KW-0479">Metal-binding</keyword>
<dbReference type="Pfam" id="PF02912">
    <property type="entry name" value="Phe_tRNA-synt_N"/>
    <property type="match status" value="1"/>
</dbReference>
<feature type="binding site" evidence="13">
    <location>
        <position position="254"/>
    </location>
    <ligand>
        <name>Mg(2+)</name>
        <dbReference type="ChEBI" id="CHEBI:18420"/>
        <note>shared with beta subunit</note>
    </ligand>
</feature>
<evidence type="ECO:0000256" key="5">
    <source>
        <dbReference type="ARBA" id="ARBA00022598"/>
    </source>
</evidence>
<dbReference type="InterPro" id="IPR045864">
    <property type="entry name" value="aa-tRNA-synth_II/BPL/LPL"/>
</dbReference>
<keyword evidence="9 13" id="KW-0460">Magnesium</keyword>
<comment type="cofactor">
    <cofactor evidence="13">
        <name>Mg(2+)</name>
        <dbReference type="ChEBI" id="CHEBI:18420"/>
    </cofactor>
    <text evidence="13">Binds 2 magnesium ions per tetramer.</text>
</comment>
<dbReference type="InterPro" id="IPR010978">
    <property type="entry name" value="tRNA-bd_arm"/>
</dbReference>
<evidence type="ECO:0000256" key="13">
    <source>
        <dbReference type="HAMAP-Rule" id="MF_00281"/>
    </source>
</evidence>
<evidence type="ECO:0000256" key="4">
    <source>
        <dbReference type="ARBA" id="ARBA00022490"/>
    </source>
</evidence>
<dbReference type="InterPro" id="IPR006195">
    <property type="entry name" value="aa-tRNA-synth_II"/>
</dbReference>
<dbReference type="AlphaFoldDB" id="A0A9D2MV08"/>
<evidence type="ECO:0000256" key="8">
    <source>
        <dbReference type="ARBA" id="ARBA00022840"/>
    </source>
</evidence>
<dbReference type="InterPro" id="IPR004188">
    <property type="entry name" value="Phe-tRNA_ligase_II_N"/>
</dbReference>
<evidence type="ECO:0000256" key="11">
    <source>
        <dbReference type="ARBA" id="ARBA00023146"/>
    </source>
</evidence>
<dbReference type="SUPFAM" id="SSF55681">
    <property type="entry name" value="Class II aaRS and biotin synthetases"/>
    <property type="match status" value="1"/>
</dbReference>
<dbReference type="GO" id="GO:0005737">
    <property type="term" value="C:cytoplasm"/>
    <property type="evidence" value="ECO:0007669"/>
    <property type="project" value="UniProtKB-SubCell"/>
</dbReference>
<keyword evidence="14" id="KW-0175">Coiled coil</keyword>
<evidence type="ECO:0000256" key="12">
    <source>
        <dbReference type="ARBA" id="ARBA00049255"/>
    </source>
</evidence>
<evidence type="ECO:0000259" key="15">
    <source>
        <dbReference type="PROSITE" id="PS50862"/>
    </source>
</evidence>
<sequence>MKEQIDALRQRFESDLQAARNSETVEKLRVAYLGKKGSVTELLKGLKTVAGDQKKEMGQLINQLKRQVEEGIAQQTEKIRLAEEEAQIAAAEQYDVTLPVDQSEGSYHPITLVQRQLEEIFSSMGFTIEDYKEIVTDYECFEAVNIPKHHPARDMQDTYYLSNGQLLKTHTSAAQNAIMHKYGAPLRAVFPGRCFRNEATDACHENTFFQMEGLMIDKNISISNLIYFMKTMLSEVFERDITVRLRPGFFPFVEPGFELDISCLICGGEGCPSCKNSGWLELCPCGMIHPNVLKMGGIDPEEYTGFAFGLGLTRLAMMKYGIKDIRDLNSGNLKALSQFKHE</sequence>
<dbReference type="PROSITE" id="PS50862">
    <property type="entry name" value="AA_TRNA_LIGASE_II"/>
    <property type="match status" value="1"/>
</dbReference>
<dbReference type="Gene3D" id="3.30.930.10">
    <property type="entry name" value="Bira Bifunctional Protein, Domain 2"/>
    <property type="match status" value="1"/>
</dbReference>
<evidence type="ECO:0000256" key="6">
    <source>
        <dbReference type="ARBA" id="ARBA00022723"/>
    </source>
</evidence>
<dbReference type="InterPro" id="IPR022911">
    <property type="entry name" value="Phe_tRNA_ligase_alpha1_bac"/>
</dbReference>
<evidence type="ECO:0000256" key="3">
    <source>
        <dbReference type="ARBA" id="ARBA00011209"/>
    </source>
</evidence>
<dbReference type="GO" id="GO:0000049">
    <property type="term" value="F:tRNA binding"/>
    <property type="evidence" value="ECO:0007669"/>
    <property type="project" value="InterPro"/>
</dbReference>
<keyword evidence="11 13" id="KW-0030">Aminoacyl-tRNA synthetase</keyword>
<name>A0A9D2MV08_9FIRM</name>
<dbReference type="GO" id="GO:0005524">
    <property type="term" value="F:ATP binding"/>
    <property type="evidence" value="ECO:0007669"/>
    <property type="project" value="UniProtKB-UniRule"/>
</dbReference>
<dbReference type="PANTHER" id="PTHR11538">
    <property type="entry name" value="PHENYLALANYL-TRNA SYNTHETASE"/>
    <property type="match status" value="1"/>
</dbReference>
<dbReference type="GO" id="GO:0004826">
    <property type="term" value="F:phenylalanine-tRNA ligase activity"/>
    <property type="evidence" value="ECO:0007669"/>
    <property type="project" value="UniProtKB-UniRule"/>
</dbReference>
<evidence type="ECO:0000313" key="17">
    <source>
        <dbReference type="Proteomes" id="UP000826793"/>
    </source>
</evidence>
<comment type="caution">
    <text evidence="16">The sequence shown here is derived from an EMBL/GenBank/DDBJ whole genome shotgun (WGS) entry which is preliminary data.</text>
</comment>
<keyword evidence="4 13" id="KW-0963">Cytoplasm</keyword>
<evidence type="ECO:0000256" key="14">
    <source>
        <dbReference type="SAM" id="Coils"/>
    </source>
</evidence>
<protein>
    <recommendedName>
        <fullName evidence="13">Phenylalanine--tRNA ligase alpha subunit</fullName>
        <ecNumber evidence="13">6.1.1.20</ecNumber>
    </recommendedName>
    <alternativeName>
        <fullName evidence="13">Phenylalanyl-tRNA synthetase alpha subunit</fullName>
        <shortName evidence="13">PheRS</shortName>
    </alternativeName>
</protein>
<dbReference type="NCBIfam" id="TIGR00468">
    <property type="entry name" value="pheS"/>
    <property type="match status" value="1"/>
</dbReference>
<dbReference type="CDD" id="cd00496">
    <property type="entry name" value="PheRS_alpha_core"/>
    <property type="match status" value="1"/>
</dbReference>
<dbReference type="InterPro" id="IPR002319">
    <property type="entry name" value="Phenylalanyl-tRNA_Synthase"/>
</dbReference>
<comment type="similarity">
    <text evidence="2 13">Belongs to the class-II aminoacyl-tRNA synthetase family. Phe-tRNA synthetase alpha subunit type 1 subfamily.</text>
</comment>
<keyword evidence="10 13" id="KW-0648">Protein biosynthesis</keyword>
<keyword evidence="8 13" id="KW-0067">ATP-binding</keyword>
<accession>A0A9D2MV08</accession>
<dbReference type="GO" id="GO:0140096">
    <property type="term" value="F:catalytic activity, acting on a protein"/>
    <property type="evidence" value="ECO:0007669"/>
    <property type="project" value="UniProtKB-ARBA"/>
</dbReference>
<dbReference type="Pfam" id="PF01409">
    <property type="entry name" value="tRNA-synt_2d"/>
    <property type="match status" value="1"/>
</dbReference>
<proteinExistence type="inferred from homology"/>
<dbReference type="SUPFAM" id="SSF46589">
    <property type="entry name" value="tRNA-binding arm"/>
    <property type="match status" value="1"/>
</dbReference>
<evidence type="ECO:0000256" key="10">
    <source>
        <dbReference type="ARBA" id="ARBA00022917"/>
    </source>
</evidence>
<dbReference type="GO" id="GO:0000287">
    <property type="term" value="F:magnesium ion binding"/>
    <property type="evidence" value="ECO:0007669"/>
    <property type="project" value="UniProtKB-UniRule"/>
</dbReference>
<keyword evidence="7 13" id="KW-0547">Nucleotide-binding</keyword>
<dbReference type="EC" id="6.1.1.20" evidence="13"/>
<evidence type="ECO:0000256" key="7">
    <source>
        <dbReference type="ARBA" id="ARBA00022741"/>
    </source>
</evidence>
<comment type="subcellular location">
    <subcellularLocation>
        <location evidence="1 13">Cytoplasm</location>
    </subcellularLocation>
</comment>